<dbReference type="SUPFAM" id="SSF51430">
    <property type="entry name" value="NAD(P)-linked oxidoreductase"/>
    <property type="match status" value="1"/>
</dbReference>
<protein>
    <submittedName>
        <fullName evidence="2">Predicted oxidoreductase</fullName>
    </submittedName>
</protein>
<dbReference type="PANTHER" id="PTHR43312:SF1">
    <property type="entry name" value="NADP-DEPENDENT OXIDOREDUCTASE DOMAIN-CONTAINING PROTEIN"/>
    <property type="match status" value="1"/>
</dbReference>
<dbReference type="InterPro" id="IPR036812">
    <property type="entry name" value="NAD(P)_OxRdtase_dom_sf"/>
</dbReference>
<dbReference type="AlphaFoldDB" id="A0A1H8B189"/>
<name>A0A1H8B189_STRJI</name>
<reference evidence="3" key="1">
    <citation type="submission" date="2016-10" db="EMBL/GenBank/DDBJ databases">
        <authorList>
            <person name="Varghese N."/>
        </authorList>
    </citation>
    <scope>NUCLEOTIDE SEQUENCE [LARGE SCALE GENOMIC DNA]</scope>
    <source>
        <strain evidence="3">DSM 45096 / BCRC 16803 / CGMCC 4.1857 / CIP 109030 / JCM 12277 / KCTC 19219 / NBRC 100920 / 33214</strain>
    </source>
</reference>
<dbReference type="OrthoDB" id="9773828at2"/>
<dbReference type="Proteomes" id="UP000183015">
    <property type="component" value="Unassembled WGS sequence"/>
</dbReference>
<dbReference type="InterPro" id="IPR053135">
    <property type="entry name" value="AKR2_Oxidoreductase"/>
</dbReference>
<dbReference type="Gene3D" id="3.20.20.100">
    <property type="entry name" value="NADP-dependent oxidoreductase domain"/>
    <property type="match status" value="1"/>
</dbReference>
<dbReference type="InterPro" id="IPR023210">
    <property type="entry name" value="NADP_OxRdtase_dom"/>
</dbReference>
<dbReference type="eggNOG" id="COG0667">
    <property type="taxonomic scope" value="Bacteria"/>
</dbReference>
<feature type="domain" description="NADP-dependent oxidoreductase" evidence="1">
    <location>
        <begin position="19"/>
        <end position="317"/>
    </location>
</feature>
<proteinExistence type="predicted"/>
<accession>A0A1H8B189</accession>
<evidence type="ECO:0000259" key="1">
    <source>
        <dbReference type="Pfam" id="PF00248"/>
    </source>
</evidence>
<keyword evidence="3" id="KW-1185">Reference proteome</keyword>
<gene>
    <name evidence="2" type="ORF">SAMN05414137_15514</name>
</gene>
<dbReference type="PANTHER" id="PTHR43312">
    <property type="entry name" value="D-THREO-ALDOSE 1-DEHYDROGENASE"/>
    <property type="match status" value="1"/>
</dbReference>
<dbReference type="EMBL" id="FOAZ01000055">
    <property type="protein sequence ID" value="SEM76731.1"/>
    <property type="molecule type" value="Genomic_DNA"/>
</dbReference>
<sequence>MSLQVTPRLLATGLAVHPLGVGCRAIGDTPRGHAVTSDRQWLDGMRRAVERGATLFDTADTYGDGHAERLLGKVLRESRRQGLNLQVSSKIGHRGSAPHPYAGPHMKHQLEQSLDNLGVDRIDLYVLPTFDFGDNDRYLGGAIQQMRTLQELGYIGAVGLRGPHAEQAGDGGTSGRFLQLFRLIEPDVVLADFNALTPLIDLDEDEDLFAFAARHGTGVLITTPFAGGFLTGRPDRAPSAPRSKGGEILHRLMDPLRQRLGDRPGLLAMAALRYCLSRGPHTAVLAGFGTPDHVATNFDCLDLALDAEDLDLIAGIYAQLRCELAVRTGEATVGAPV</sequence>
<organism evidence="2 3">
    <name type="scientific">Streptacidiphilus jiangxiensis</name>
    <dbReference type="NCBI Taxonomy" id="235985"/>
    <lineage>
        <taxon>Bacteria</taxon>
        <taxon>Bacillati</taxon>
        <taxon>Actinomycetota</taxon>
        <taxon>Actinomycetes</taxon>
        <taxon>Kitasatosporales</taxon>
        <taxon>Streptomycetaceae</taxon>
        <taxon>Streptacidiphilus</taxon>
    </lineage>
</organism>
<evidence type="ECO:0000313" key="3">
    <source>
        <dbReference type="Proteomes" id="UP000183015"/>
    </source>
</evidence>
<evidence type="ECO:0000313" key="2">
    <source>
        <dbReference type="EMBL" id="SEM76731.1"/>
    </source>
</evidence>
<dbReference type="Pfam" id="PF00248">
    <property type="entry name" value="Aldo_ket_red"/>
    <property type="match status" value="1"/>
</dbReference>
<dbReference type="STRING" id="235985.SAMN05414137_15514"/>